<evidence type="ECO:0000313" key="2">
    <source>
        <dbReference type="Proteomes" id="UP000623440"/>
    </source>
</evidence>
<keyword evidence="2" id="KW-1185">Reference proteome</keyword>
<gene>
    <name evidence="1" type="ORF">H6G97_03700</name>
</gene>
<comment type="caution">
    <text evidence="1">The sequence shown here is derived from an EMBL/GenBank/DDBJ whole genome shotgun (WGS) entry which is preliminary data.</text>
</comment>
<dbReference type="RefSeq" id="WP_190939348.1">
    <property type="nucleotide sequence ID" value="NZ_JACJSI010000004.1"/>
</dbReference>
<dbReference type="EMBL" id="JACJSI010000004">
    <property type="protein sequence ID" value="MBD2528713.1"/>
    <property type="molecule type" value="Genomic_DNA"/>
</dbReference>
<dbReference type="Proteomes" id="UP000623440">
    <property type="component" value="Unassembled WGS sequence"/>
</dbReference>
<name>A0ABR8DHE8_9NOSO</name>
<evidence type="ECO:0000313" key="1">
    <source>
        <dbReference type="EMBL" id="MBD2528713.1"/>
    </source>
</evidence>
<organism evidence="1 2">
    <name type="scientific">Nostoc flagelliforme FACHB-838</name>
    <dbReference type="NCBI Taxonomy" id="2692904"/>
    <lineage>
        <taxon>Bacteria</taxon>
        <taxon>Bacillati</taxon>
        <taxon>Cyanobacteriota</taxon>
        <taxon>Cyanophyceae</taxon>
        <taxon>Nostocales</taxon>
        <taxon>Nostocaceae</taxon>
        <taxon>Nostoc</taxon>
    </lineage>
</organism>
<accession>A0ABR8DHE8</accession>
<protein>
    <submittedName>
        <fullName evidence="1">Uncharacterized protein</fullName>
    </submittedName>
</protein>
<reference evidence="1 2" key="1">
    <citation type="journal article" date="2020" name="ISME J.">
        <title>Comparative genomics reveals insights into cyanobacterial evolution and habitat adaptation.</title>
        <authorList>
            <person name="Chen M.Y."/>
            <person name="Teng W.K."/>
            <person name="Zhao L."/>
            <person name="Hu C.X."/>
            <person name="Zhou Y.K."/>
            <person name="Han B.P."/>
            <person name="Song L.R."/>
            <person name="Shu W.S."/>
        </authorList>
    </citation>
    <scope>NUCLEOTIDE SEQUENCE [LARGE SCALE GENOMIC DNA]</scope>
    <source>
        <strain evidence="1 2">FACHB-838</strain>
    </source>
</reference>
<sequence>MPDADLFAFLVNIDESIEGAWQLWTRFDAEMINAMIGQLNELRRDPQERMNEYLKARFDEWKQQNRSSYYQAFGGDS</sequence>
<proteinExistence type="predicted"/>